<proteinExistence type="predicted"/>
<comment type="caution">
    <text evidence="1">The sequence shown here is derived from an EMBL/GenBank/DDBJ whole genome shotgun (WGS) entry which is preliminary data.</text>
</comment>
<keyword evidence="2" id="KW-1185">Reference proteome</keyword>
<accession>A0AAV4VVA1</accession>
<reference evidence="1 2" key="1">
    <citation type="submission" date="2021-06" db="EMBL/GenBank/DDBJ databases">
        <title>Caerostris extrusa draft genome.</title>
        <authorList>
            <person name="Kono N."/>
            <person name="Arakawa K."/>
        </authorList>
    </citation>
    <scope>NUCLEOTIDE SEQUENCE [LARGE SCALE GENOMIC DNA]</scope>
</reference>
<dbReference type="Proteomes" id="UP001054945">
    <property type="component" value="Unassembled WGS sequence"/>
</dbReference>
<name>A0AAV4VVA1_CAEEX</name>
<gene>
    <name evidence="1" type="ORF">CEXT_334601</name>
</gene>
<dbReference type="AlphaFoldDB" id="A0AAV4VVA1"/>
<organism evidence="1 2">
    <name type="scientific">Caerostris extrusa</name>
    <name type="common">Bark spider</name>
    <name type="synonym">Caerostris bankana</name>
    <dbReference type="NCBI Taxonomy" id="172846"/>
    <lineage>
        <taxon>Eukaryota</taxon>
        <taxon>Metazoa</taxon>
        <taxon>Ecdysozoa</taxon>
        <taxon>Arthropoda</taxon>
        <taxon>Chelicerata</taxon>
        <taxon>Arachnida</taxon>
        <taxon>Araneae</taxon>
        <taxon>Araneomorphae</taxon>
        <taxon>Entelegynae</taxon>
        <taxon>Araneoidea</taxon>
        <taxon>Araneidae</taxon>
        <taxon>Caerostris</taxon>
    </lineage>
</organism>
<feature type="non-terminal residue" evidence="1">
    <location>
        <position position="1"/>
    </location>
</feature>
<sequence>FFSAHHLPTEATGKSFSYLSLRVNISVEARRILKAPGMGQKILEECSSSQR</sequence>
<evidence type="ECO:0000313" key="1">
    <source>
        <dbReference type="EMBL" id="GIY74391.1"/>
    </source>
</evidence>
<protein>
    <submittedName>
        <fullName evidence="1">Uncharacterized protein</fullName>
    </submittedName>
</protein>
<evidence type="ECO:0000313" key="2">
    <source>
        <dbReference type="Proteomes" id="UP001054945"/>
    </source>
</evidence>
<dbReference type="EMBL" id="BPLR01015212">
    <property type="protein sequence ID" value="GIY74391.1"/>
    <property type="molecule type" value="Genomic_DNA"/>
</dbReference>